<dbReference type="EMBL" id="JGYP01000001">
    <property type="protein sequence ID" value="KFI46546.1"/>
    <property type="molecule type" value="Genomic_DNA"/>
</dbReference>
<organism evidence="2 3">
    <name type="scientific">Bifidobacterium bohemicum DSM 22767</name>
    <dbReference type="NCBI Taxonomy" id="1437606"/>
    <lineage>
        <taxon>Bacteria</taxon>
        <taxon>Bacillati</taxon>
        <taxon>Actinomycetota</taxon>
        <taxon>Actinomycetes</taxon>
        <taxon>Bifidobacteriales</taxon>
        <taxon>Bifidobacteriaceae</taxon>
        <taxon>Bifidobacterium</taxon>
    </lineage>
</organism>
<evidence type="ECO:0000313" key="2">
    <source>
        <dbReference type="EMBL" id="KFI46546.1"/>
    </source>
</evidence>
<evidence type="ECO:0000313" key="3">
    <source>
        <dbReference type="Proteomes" id="UP000029096"/>
    </source>
</evidence>
<keyword evidence="1" id="KW-0812">Transmembrane</keyword>
<keyword evidence="1" id="KW-0472">Membrane</keyword>
<sequence>MYDYFIMVAPITTARWSNFIMITNLVARLMKNMKELMVA</sequence>
<dbReference type="Proteomes" id="UP000029096">
    <property type="component" value="Unassembled WGS sequence"/>
</dbReference>
<evidence type="ECO:0000256" key="1">
    <source>
        <dbReference type="SAM" id="Phobius"/>
    </source>
</evidence>
<feature type="transmembrane region" description="Helical" evidence="1">
    <location>
        <begin position="6"/>
        <end position="27"/>
    </location>
</feature>
<proteinExistence type="predicted"/>
<gene>
    <name evidence="2" type="ORF">BBOH_0015</name>
</gene>
<keyword evidence="1" id="KW-1133">Transmembrane helix</keyword>
<protein>
    <submittedName>
        <fullName evidence="2">Uncharacterized protein</fullName>
    </submittedName>
</protein>
<accession>A0A086ZJ46</accession>
<keyword evidence="3" id="KW-1185">Reference proteome</keyword>
<dbReference type="AlphaFoldDB" id="A0A086ZJ46"/>
<reference evidence="2 3" key="1">
    <citation type="submission" date="2014-03" db="EMBL/GenBank/DDBJ databases">
        <title>Genomics of Bifidobacteria.</title>
        <authorList>
            <person name="Ventura M."/>
            <person name="Milani C."/>
            <person name="Lugli G.A."/>
        </authorList>
    </citation>
    <scope>NUCLEOTIDE SEQUENCE [LARGE SCALE GENOMIC DNA]</scope>
    <source>
        <strain evidence="2 3">DSM 22767</strain>
    </source>
</reference>
<name>A0A086ZJ46_9BIFI</name>
<comment type="caution">
    <text evidence="2">The sequence shown here is derived from an EMBL/GenBank/DDBJ whole genome shotgun (WGS) entry which is preliminary data.</text>
</comment>